<reference evidence="1 2" key="1">
    <citation type="submission" date="2016-06" db="EMBL/GenBank/DDBJ databases">
        <authorList>
            <person name="Kjaerup R.B."/>
            <person name="Dalgaard T.S."/>
            <person name="Juul-Madsen H.R."/>
        </authorList>
    </citation>
    <scope>NUCLEOTIDE SEQUENCE [LARGE SCALE GENOMIC DNA]</scope>
</reference>
<evidence type="ECO:0000313" key="1">
    <source>
        <dbReference type="EMBL" id="SMQ52823.1"/>
    </source>
</evidence>
<dbReference type="EMBL" id="LT853698">
    <property type="protein sequence ID" value="SMQ52823.1"/>
    <property type="molecule type" value="Genomic_DNA"/>
</dbReference>
<proteinExistence type="predicted"/>
<dbReference type="AlphaFoldDB" id="A0A1X7RZG3"/>
<dbReference type="Proteomes" id="UP000215127">
    <property type="component" value="Chromosome 7"/>
</dbReference>
<name>A0A1X7RZG3_ZYMT9</name>
<organism evidence="1 2">
    <name type="scientific">Zymoseptoria tritici (strain ST99CH_3D7)</name>
    <dbReference type="NCBI Taxonomy" id="1276538"/>
    <lineage>
        <taxon>Eukaryota</taxon>
        <taxon>Fungi</taxon>
        <taxon>Dikarya</taxon>
        <taxon>Ascomycota</taxon>
        <taxon>Pezizomycotina</taxon>
        <taxon>Dothideomycetes</taxon>
        <taxon>Dothideomycetidae</taxon>
        <taxon>Mycosphaerellales</taxon>
        <taxon>Mycosphaerellaceae</taxon>
        <taxon>Zymoseptoria</taxon>
    </lineage>
</organism>
<protein>
    <submittedName>
        <fullName evidence="1">Uncharacterized protein</fullName>
    </submittedName>
</protein>
<gene>
    <name evidence="1" type="ORF">ZT3D7_G7976</name>
</gene>
<keyword evidence="2" id="KW-1185">Reference proteome</keyword>
<evidence type="ECO:0000313" key="2">
    <source>
        <dbReference type="Proteomes" id="UP000215127"/>
    </source>
</evidence>
<accession>A0A1X7RZG3</accession>
<sequence length="254" mass="28616">MASPSTHTSTPLSMPLMFASPAVIWSSQTGDSCAVRPSTANAPPPLIHPPCLLLASLSAELRNVIYALSFTGNSNPAKTVDVQANNEAPRKELLCCNRQIYNEAKGIFKDAHTQFWRNTKFHLNCNVQSFPDLQHIPDRDFNRITKLLIKRIRFTEPRKVLQENGGLESYWGYGAGDLDLIPGGGWGVMARGRRSIILVYRNEKGRLEMSHIKADGTIPGYTNAGFAEEWRRRLADKCHHVSLKDQLKFLWWEL</sequence>